<dbReference type="OrthoDB" id="27483at2759"/>
<dbReference type="VEuPathDB" id="FungiDB:SDRG_16482"/>
<dbReference type="EMBL" id="JH767262">
    <property type="protein sequence ID" value="EQC25661.1"/>
    <property type="molecule type" value="Genomic_DNA"/>
</dbReference>
<dbReference type="InParanoid" id="T0PTV0"/>
<organism evidence="1 2">
    <name type="scientific">Saprolegnia diclina (strain VS20)</name>
    <dbReference type="NCBI Taxonomy" id="1156394"/>
    <lineage>
        <taxon>Eukaryota</taxon>
        <taxon>Sar</taxon>
        <taxon>Stramenopiles</taxon>
        <taxon>Oomycota</taxon>
        <taxon>Saprolegniomycetes</taxon>
        <taxon>Saprolegniales</taxon>
        <taxon>Saprolegniaceae</taxon>
        <taxon>Saprolegnia</taxon>
    </lineage>
</organism>
<protein>
    <submittedName>
        <fullName evidence="1">Uncharacterized protein</fullName>
    </submittedName>
</protein>
<dbReference type="Proteomes" id="UP000030762">
    <property type="component" value="Unassembled WGS sequence"/>
</dbReference>
<evidence type="ECO:0000313" key="1">
    <source>
        <dbReference type="EMBL" id="EQC25661.1"/>
    </source>
</evidence>
<reference evidence="1 2" key="1">
    <citation type="submission" date="2012-04" db="EMBL/GenBank/DDBJ databases">
        <title>The Genome Sequence of Saprolegnia declina VS20.</title>
        <authorList>
            <consortium name="The Broad Institute Genome Sequencing Platform"/>
            <person name="Russ C."/>
            <person name="Nusbaum C."/>
            <person name="Tyler B."/>
            <person name="van West P."/>
            <person name="Dieguez-Uribeondo J."/>
            <person name="de Bruijn I."/>
            <person name="Tripathy S."/>
            <person name="Jiang R."/>
            <person name="Young S.K."/>
            <person name="Zeng Q."/>
            <person name="Gargeya S."/>
            <person name="Fitzgerald M."/>
            <person name="Haas B."/>
            <person name="Abouelleil A."/>
            <person name="Alvarado L."/>
            <person name="Arachchi H.M."/>
            <person name="Berlin A."/>
            <person name="Chapman S.B."/>
            <person name="Goldberg J."/>
            <person name="Griggs A."/>
            <person name="Gujja S."/>
            <person name="Hansen M."/>
            <person name="Howarth C."/>
            <person name="Imamovic A."/>
            <person name="Larimer J."/>
            <person name="McCowen C."/>
            <person name="Montmayeur A."/>
            <person name="Murphy C."/>
            <person name="Neiman D."/>
            <person name="Pearson M."/>
            <person name="Priest M."/>
            <person name="Roberts A."/>
            <person name="Saif S."/>
            <person name="Shea T."/>
            <person name="Sisk P."/>
            <person name="Sykes S."/>
            <person name="Wortman J."/>
            <person name="Nusbaum C."/>
            <person name="Birren B."/>
        </authorList>
    </citation>
    <scope>NUCLEOTIDE SEQUENCE [LARGE SCALE GENOMIC DNA]</scope>
    <source>
        <strain evidence="1 2">VS20</strain>
    </source>
</reference>
<evidence type="ECO:0000313" key="2">
    <source>
        <dbReference type="Proteomes" id="UP000030762"/>
    </source>
</evidence>
<sequence length="759" mass="82344">MTSAKAKIRQELSAYEEAVEMLRQSTNYIYQSALAWHLQPQLALDGVNGALSWPMAPRQSQQLAERYAHHCILPATCVRIINKAAWTLLLHTSLLPAVQKALGVTRIQVGAIYSHLCVDAHGSSASLTPRSNIAKAFGTLLVTLPASEEGGEITVARGGHSATQCPSPLTAQVLATFLDARITSAPISSGRRTVLVYALVAVDGGSVDVPPTRDAALAAWTAIAERPPLRMQRIGMRIKNCKQCCLSFSDLVPQDATLVDALLATGRFDVALVQLKTRVFSFGDENVGEEGHTIGTASLHPACSMPCDVAVTGHSIDAFVGAQWRGVICCALVFWPTSLRTSFVGLDRALRLAHGAITETSEGTGRLGLSVRDVVCGTVATFARTSPPSCTMSVAHLVIQSRDVNLMDRFLRDVMPVTMTLVGMATNVHASLRAFGWTAIFPALEAFLKRWLTAREASDVSRLITSLAGIFTGGTALCPPLRQPFVAEFVKMCWQHLLSTATPPMQHWILVDAYFRDEAPQLVHNHWLDTRLPPVLIGKVDGFLYGRSFASALARKHMSASQQLQHLPSGLAQAIACHPTLPRQRYLDVLATSIDQLLRTRAVRENLQAMPASSSDIGHIVGAMHFLGCVNAALLTACQVMSSPERVVAGLLLFLQLSVPPVPPSVQSTIADFVKSATPTFTYTDHTQHSVVLSSIVDVIEVLTLTTPREALPFVTSWRAALPATLDATRSCLYPVIEMLYRRFQSKDLDLVRCYKAAR</sequence>
<dbReference type="AlphaFoldDB" id="T0PTV0"/>
<name>T0PTV0_SAPDV</name>
<dbReference type="OMA" id="RIKNCKQ"/>
<gene>
    <name evidence="1" type="ORF">SDRG_16482</name>
</gene>
<keyword evidence="2" id="KW-1185">Reference proteome</keyword>
<accession>T0PTV0</accession>
<proteinExistence type="predicted"/>
<dbReference type="GeneID" id="19957209"/>
<dbReference type="RefSeq" id="XP_008620918.1">
    <property type="nucleotide sequence ID" value="XM_008622696.1"/>
</dbReference>